<protein>
    <submittedName>
        <fullName evidence="2">Rv3235 family protein</fullName>
    </submittedName>
</protein>
<name>A0ABW1NUP1_9ACTN</name>
<evidence type="ECO:0000313" key="3">
    <source>
        <dbReference type="Proteomes" id="UP001596137"/>
    </source>
</evidence>
<organism evidence="2 3">
    <name type="scientific">Sphaerisporangium aureirubrum</name>
    <dbReference type="NCBI Taxonomy" id="1544736"/>
    <lineage>
        <taxon>Bacteria</taxon>
        <taxon>Bacillati</taxon>
        <taxon>Actinomycetota</taxon>
        <taxon>Actinomycetes</taxon>
        <taxon>Streptosporangiales</taxon>
        <taxon>Streptosporangiaceae</taxon>
        <taxon>Sphaerisporangium</taxon>
    </lineage>
</organism>
<dbReference type="EMBL" id="JBHSRF010000109">
    <property type="protein sequence ID" value="MFC6086986.1"/>
    <property type="molecule type" value="Genomic_DNA"/>
</dbReference>
<dbReference type="InterPro" id="IPR045596">
    <property type="entry name" value="DUF6459"/>
</dbReference>
<evidence type="ECO:0000313" key="2">
    <source>
        <dbReference type="EMBL" id="MFC6086986.1"/>
    </source>
</evidence>
<dbReference type="Pfam" id="PF20060">
    <property type="entry name" value="DUF6459"/>
    <property type="match status" value="1"/>
</dbReference>
<sequence length="159" mass="17151">MSRPPCRACVPGLRPPPSADPPYDDDRRAGRVAPPAGQGALALAHLPARTGPYARGDATPGERVLRGLAQAMAEVLAGRRPAGVVAGRLTEQAYGELLRAGRMISSPRQPLVGRPHVARPRDGVIEFCVLVHCGERSRVLALRLERGRRHWLCTDFETA</sequence>
<accession>A0ABW1NUP1</accession>
<evidence type="ECO:0000256" key="1">
    <source>
        <dbReference type="SAM" id="MobiDB-lite"/>
    </source>
</evidence>
<dbReference type="Proteomes" id="UP001596137">
    <property type="component" value="Unassembled WGS sequence"/>
</dbReference>
<keyword evidence="3" id="KW-1185">Reference proteome</keyword>
<comment type="caution">
    <text evidence="2">The sequence shown here is derived from an EMBL/GenBank/DDBJ whole genome shotgun (WGS) entry which is preliminary data.</text>
</comment>
<reference evidence="3" key="1">
    <citation type="journal article" date="2019" name="Int. J. Syst. Evol. Microbiol.">
        <title>The Global Catalogue of Microorganisms (GCM) 10K type strain sequencing project: providing services to taxonomists for standard genome sequencing and annotation.</title>
        <authorList>
            <consortium name="The Broad Institute Genomics Platform"/>
            <consortium name="The Broad Institute Genome Sequencing Center for Infectious Disease"/>
            <person name="Wu L."/>
            <person name="Ma J."/>
        </authorList>
    </citation>
    <scope>NUCLEOTIDE SEQUENCE [LARGE SCALE GENOMIC DNA]</scope>
    <source>
        <strain evidence="3">JCM 30346</strain>
    </source>
</reference>
<feature type="region of interest" description="Disordered" evidence="1">
    <location>
        <begin position="1"/>
        <end position="34"/>
    </location>
</feature>
<proteinExistence type="predicted"/>
<dbReference type="RefSeq" id="WP_380762748.1">
    <property type="nucleotide sequence ID" value="NZ_JBHSRF010000109.1"/>
</dbReference>
<gene>
    <name evidence="2" type="ORF">ACFP1K_37875</name>
</gene>